<dbReference type="GeneID" id="41699973"/>
<sequence length="227" mass="25307">MIGTIVLVLVVLAVLYFLWVNNKLNLDSVNESSPQLTQSSDSVQVQEDGRMNVRFNQPRMKNLRVSYGENNIAKVVIAEKPMSYNEIIEMGNKSVTGNSVFIGVLNDSNSAALTNNNNVPTTSTASTKNTANFTIKQFKNLFIIFKGVDATELKVSANMARYESEGMVYCLLDANSTTVPDVRDVSYPIMIVTNNQNIQLKLKEWGYTQINDAGTVFVKNEKSFRLQ</sequence>
<keyword evidence="2" id="KW-1185">Reference proteome</keyword>
<dbReference type="GO" id="GO:0019031">
    <property type="term" value="C:viral envelope"/>
    <property type="evidence" value="ECO:0007669"/>
    <property type="project" value="InterPro"/>
</dbReference>
<name>A0A2H4UZV3_9ABAC</name>
<organism evidence="1 2">
    <name type="scientific">Operophtera brumata nucleopolyhedrovirus</name>
    <dbReference type="NCBI Taxonomy" id="1046267"/>
    <lineage>
        <taxon>Viruses</taxon>
        <taxon>Viruses incertae sedis</taxon>
        <taxon>Naldaviricetes</taxon>
        <taxon>Lefavirales</taxon>
        <taxon>Baculoviridae</taxon>
        <taxon>Alphabaculovirus</taxon>
        <taxon>Alphabaculovirus opbrumatae</taxon>
    </lineage>
</organism>
<protein>
    <submittedName>
        <fullName evidence="1">ODV-E25</fullName>
    </submittedName>
</protein>
<proteinExistence type="predicted"/>
<evidence type="ECO:0000313" key="2">
    <source>
        <dbReference type="Proteomes" id="UP000290445"/>
    </source>
</evidence>
<dbReference type="EMBL" id="MF614691">
    <property type="protein sequence ID" value="AUA60310.1"/>
    <property type="molecule type" value="Genomic_DNA"/>
</dbReference>
<dbReference type="InterPro" id="IPR007938">
    <property type="entry name" value="Baculo_ODV-E25"/>
</dbReference>
<accession>A0A2H4UZV3</accession>
<dbReference type="KEGG" id="vg:41699973"/>
<dbReference type="RefSeq" id="YP_009552639.1">
    <property type="nucleotide sequence ID" value="NC_040621.1"/>
</dbReference>
<dbReference type="Proteomes" id="UP000290445">
    <property type="component" value="Segment"/>
</dbReference>
<dbReference type="Pfam" id="PF05274">
    <property type="entry name" value="Baculo_E25"/>
    <property type="match status" value="1"/>
</dbReference>
<reference evidence="1 2" key="1">
    <citation type="journal article" date="2017" name="Viruses">
        <title>The Operophtera brumata Nucleopolyhedrovirus (OpbuNPV) Represents an Early, Divergent Lineage within Genus Alphabaculovirus.</title>
        <authorList>
            <person name="Harrison R.L."/>
            <person name="Rowley D.L."/>
            <person name="Mowery J.D."/>
            <person name="Bauchan G.R."/>
            <person name="Burand J.P."/>
        </authorList>
    </citation>
    <scope>NUCLEOTIDE SEQUENCE [LARGE SCALE GENOMIC DNA]</scope>
    <source>
        <strain evidence="1">OpbuNPV-MA</strain>
    </source>
</reference>
<evidence type="ECO:0000313" key="1">
    <source>
        <dbReference type="EMBL" id="AUA60310.1"/>
    </source>
</evidence>
<dbReference type="OrthoDB" id="10196at10239"/>